<dbReference type="EMBL" id="VWPK01000006">
    <property type="protein sequence ID" value="KAA5613405.1"/>
    <property type="molecule type" value="Genomic_DNA"/>
</dbReference>
<feature type="chain" id="PRO_5024364620" evidence="1">
    <location>
        <begin position="22"/>
        <end position="139"/>
    </location>
</feature>
<accession>A0A5M6J177</accession>
<comment type="caution">
    <text evidence="3">The sequence shown here is derived from an EMBL/GenBank/DDBJ whole genome shotgun (WGS) entry which is preliminary data.</text>
</comment>
<dbReference type="Pfam" id="PF07883">
    <property type="entry name" value="Cupin_2"/>
    <property type="match status" value="1"/>
</dbReference>
<name>A0A5M6J177_9PROT</name>
<dbReference type="InterPro" id="IPR013096">
    <property type="entry name" value="Cupin_2"/>
</dbReference>
<dbReference type="OrthoDB" id="9813436at2"/>
<dbReference type="RefSeq" id="WP_150039516.1">
    <property type="nucleotide sequence ID" value="NZ_OW485601.1"/>
</dbReference>
<dbReference type="AlphaFoldDB" id="A0A5M6J177"/>
<keyword evidence="1" id="KW-0732">Signal</keyword>
<feature type="signal peptide" evidence="1">
    <location>
        <begin position="1"/>
        <end position="21"/>
    </location>
</feature>
<feature type="domain" description="Cupin type-2" evidence="2">
    <location>
        <begin position="51"/>
        <end position="124"/>
    </location>
</feature>
<keyword evidence="4" id="KW-1185">Reference proteome</keyword>
<evidence type="ECO:0000259" key="2">
    <source>
        <dbReference type="Pfam" id="PF07883"/>
    </source>
</evidence>
<evidence type="ECO:0000313" key="4">
    <source>
        <dbReference type="Proteomes" id="UP000325255"/>
    </source>
</evidence>
<gene>
    <name evidence="3" type="ORF">F1189_04920</name>
</gene>
<dbReference type="Gene3D" id="2.60.120.10">
    <property type="entry name" value="Jelly Rolls"/>
    <property type="match status" value="1"/>
</dbReference>
<protein>
    <submittedName>
        <fullName evidence="3">Cupin domain-containing protein</fullName>
    </submittedName>
</protein>
<dbReference type="CDD" id="cd02234">
    <property type="entry name" value="cupin_BLR7677-like"/>
    <property type="match status" value="1"/>
</dbReference>
<dbReference type="InterPro" id="IPR014710">
    <property type="entry name" value="RmlC-like_jellyroll"/>
</dbReference>
<dbReference type="Proteomes" id="UP000325255">
    <property type="component" value="Unassembled WGS sequence"/>
</dbReference>
<sequence length="139" mass="14301">MFTRVAGMILAAALMAAPASAQDGADREAKITQIFAHTLPNLPGKSVKGVLVEYGPGGHSAAHTHAPSAFIAATVLDGAIRSKVGDAPEAVYRKGDTFFETPGAHHAVSANASATAPARLLAVFVVNTDETVLTIPDRE</sequence>
<proteinExistence type="predicted"/>
<organism evidence="3 4">
    <name type="scientific">Rhodovastum atsumiense</name>
    <dbReference type="NCBI Taxonomy" id="504468"/>
    <lineage>
        <taxon>Bacteria</taxon>
        <taxon>Pseudomonadati</taxon>
        <taxon>Pseudomonadota</taxon>
        <taxon>Alphaproteobacteria</taxon>
        <taxon>Acetobacterales</taxon>
        <taxon>Acetobacteraceae</taxon>
        <taxon>Rhodovastum</taxon>
    </lineage>
</organism>
<dbReference type="PANTHER" id="PTHR38599">
    <property type="entry name" value="CUPIN DOMAIN PROTEIN (AFU_ORTHOLOGUE AFUA_3G13620)"/>
    <property type="match status" value="1"/>
</dbReference>
<evidence type="ECO:0000313" key="3">
    <source>
        <dbReference type="EMBL" id="KAA5613405.1"/>
    </source>
</evidence>
<dbReference type="PANTHER" id="PTHR38599:SF1">
    <property type="entry name" value="CUPIN DOMAIN PROTEIN (AFU_ORTHOLOGUE AFUA_3G13620)"/>
    <property type="match status" value="1"/>
</dbReference>
<reference evidence="3 4" key="1">
    <citation type="submission" date="2019-09" db="EMBL/GenBank/DDBJ databases">
        <title>Genome sequence of Rhodovastum atsumiense, a diverse member of the Acetobacteraceae family of non-sulfur purple photosynthetic bacteria.</title>
        <authorList>
            <person name="Meyer T."/>
            <person name="Kyndt J."/>
        </authorList>
    </citation>
    <scope>NUCLEOTIDE SEQUENCE [LARGE SCALE GENOMIC DNA]</scope>
    <source>
        <strain evidence="3 4">DSM 21279</strain>
    </source>
</reference>
<dbReference type="SUPFAM" id="SSF51182">
    <property type="entry name" value="RmlC-like cupins"/>
    <property type="match status" value="1"/>
</dbReference>
<evidence type="ECO:0000256" key="1">
    <source>
        <dbReference type="SAM" id="SignalP"/>
    </source>
</evidence>
<dbReference type="InterPro" id="IPR011051">
    <property type="entry name" value="RmlC_Cupin_sf"/>
</dbReference>